<proteinExistence type="inferred from homology"/>
<evidence type="ECO:0000256" key="5">
    <source>
        <dbReference type="ARBA" id="ARBA00022670"/>
    </source>
</evidence>
<dbReference type="Pfam" id="PF00557">
    <property type="entry name" value="Peptidase_M24"/>
    <property type="match status" value="1"/>
</dbReference>
<dbReference type="HAMAP" id="MF_01975">
    <property type="entry name" value="MetAP_2_arc"/>
    <property type="match status" value="1"/>
</dbReference>
<dbReference type="InterPro" id="IPR036005">
    <property type="entry name" value="Creatinase/aminopeptidase-like"/>
</dbReference>
<dbReference type="InterPro" id="IPR050247">
    <property type="entry name" value="Met_Aminopeptidase_Type2"/>
</dbReference>
<evidence type="ECO:0000313" key="11">
    <source>
        <dbReference type="EMBL" id="HHK68589.1"/>
    </source>
</evidence>
<feature type="binding site" evidence="8">
    <location>
        <position position="66"/>
    </location>
    <ligand>
        <name>substrate</name>
    </ligand>
</feature>
<dbReference type="SUPFAM" id="SSF46785">
    <property type="entry name" value="Winged helix' DNA-binding domain"/>
    <property type="match status" value="1"/>
</dbReference>
<dbReference type="InterPro" id="IPR036390">
    <property type="entry name" value="WH_DNA-bd_sf"/>
</dbReference>
<comment type="subunit">
    <text evidence="8">Monomer.</text>
</comment>
<comment type="cofactor">
    <cofactor evidence="2">
        <name>Mn(2+)</name>
        <dbReference type="ChEBI" id="CHEBI:29035"/>
    </cofactor>
</comment>
<keyword evidence="7 8" id="KW-0378">Hydrolase</keyword>
<evidence type="ECO:0000256" key="4">
    <source>
        <dbReference type="ARBA" id="ARBA00022438"/>
    </source>
</evidence>
<evidence type="ECO:0000256" key="8">
    <source>
        <dbReference type="HAMAP-Rule" id="MF_01975"/>
    </source>
</evidence>
<dbReference type="InterPro" id="IPR028595">
    <property type="entry name" value="MetAP_archaeal"/>
</dbReference>
<organism evidence="11">
    <name type="scientific">Caldiarchaeum subterraneum</name>
    <dbReference type="NCBI Taxonomy" id="311458"/>
    <lineage>
        <taxon>Archaea</taxon>
        <taxon>Nitrososphaerota</taxon>
        <taxon>Candidatus Caldarchaeales</taxon>
        <taxon>Candidatus Caldarchaeaceae</taxon>
        <taxon>Candidatus Caldarchaeum</taxon>
    </lineage>
</organism>
<name>A0A7C5Q4G5_CALS0</name>
<sequence>MLGLTALDCLLKAGEVARQVRAEVPSIVKPGMTLLEIVESVEELIKERGCSPAFPCNISIDDVAAHYSPPPNDPTVLPKNSVVKIDFGVAVDGYVADTAVTVTDTALGELLKKAVEEALKAAVKTVAAGVKVSAVGAVIQNTLARYGVKPIRNLTGHEIQRYNLHAGVSIPNVAAGDGAKLQQGHVYAIEPFATVLDAAGEVVNTEPATIFRLEAAKASVRMSAEESKLLSVLAERFHGLPYSLRWLSDLGFDVSSVHQRLVRQGRVKPYPMLVERTGRPVAQAEHTIVVERDGCTVVT</sequence>
<dbReference type="Gene3D" id="1.10.10.10">
    <property type="entry name" value="Winged helix-like DNA-binding domain superfamily/Winged helix DNA-binding domain"/>
    <property type="match status" value="1"/>
</dbReference>
<dbReference type="GO" id="GO:0004239">
    <property type="term" value="F:initiator methionyl aminopeptidase activity"/>
    <property type="evidence" value="ECO:0007669"/>
    <property type="project" value="UniProtKB-UniRule"/>
</dbReference>
<dbReference type="EC" id="3.4.11.18" evidence="8 9"/>
<dbReference type="PANTHER" id="PTHR45777">
    <property type="entry name" value="METHIONINE AMINOPEPTIDASE 2"/>
    <property type="match status" value="1"/>
</dbReference>
<feature type="binding site" evidence="8">
    <location>
        <position position="157"/>
    </location>
    <ligand>
        <name>a divalent metal cation</name>
        <dbReference type="ChEBI" id="CHEBI:60240"/>
        <label>2</label>
        <note>catalytic</note>
    </ligand>
</feature>
<feature type="domain" description="Peptidase M24" evidence="10">
    <location>
        <begin position="9"/>
        <end position="194"/>
    </location>
</feature>
<dbReference type="GO" id="GO:0005737">
    <property type="term" value="C:cytoplasm"/>
    <property type="evidence" value="ECO:0007669"/>
    <property type="project" value="TreeGrafter"/>
</dbReference>
<feature type="binding site" evidence="8">
    <location>
        <position position="165"/>
    </location>
    <ligand>
        <name>substrate</name>
    </ligand>
</feature>
<dbReference type="EMBL" id="DRWN01000045">
    <property type="protein sequence ID" value="HHK68589.1"/>
    <property type="molecule type" value="Genomic_DNA"/>
</dbReference>
<dbReference type="InterPro" id="IPR036388">
    <property type="entry name" value="WH-like_DNA-bd_sf"/>
</dbReference>
<evidence type="ECO:0000256" key="3">
    <source>
        <dbReference type="ARBA" id="ARBA00001954"/>
    </source>
</evidence>
<evidence type="ECO:0000256" key="2">
    <source>
        <dbReference type="ARBA" id="ARBA00001936"/>
    </source>
</evidence>
<feature type="binding site" evidence="8">
    <location>
        <position position="97"/>
    </location>
    <ligand>
        <name>a divalent metal cation</name>
        <dbReference type="ChEBI" id="CHEBI:60240"/>
        <label>1</label>
    </ligand>
</feature>
<gene>
    <name evidence="8" type="primary">map</name>
    <name evidence="11" type="ORF">ENM11_05490</name>
</gene>
<dbReference type="GO" id="GO:0006508">
    <property type="term" value="P:proteolysis"/>
    <property type="evidence" value="ECO:0007669"/>
    <property type="project" value="UniProtKB-KW"/>
</dbReference>
<feature type="binding site" evidence="8">
    <location>
        <position position="97"/>
    </location>
    <ligand>
        <name>a divalent metal cation</name>
        <dbReference type="ChEBI" id="CHEBI:60240"/>
        <label>2</label>
        <note>catalytic</note>
    </ligand>
</feature>
<comment type="cofactor">
    <cofactor evidence="8">
        <name>Co(2+)</name>
        <dbReference type="ChEBI" id="CHEBI:48828"/>
    </cofactor>
    <cofactor evidence="8">
        <name>Zn(2+)</name>
        <dbReference type="ChEBI" id="CHEBI:29105"/>
    </cofactor>
    <cofactor evidence="8">
        <name>Mn(2+)</name>
        <dbReference type="ChEBI" id="CHEBI:29035"/>
    </cofactor>
    <cofactor evidence="8">
        <name>Fe(2+)</name>
        <dbReference type="ChEBI" id="CHEBI:29033"/>
    </cofactor>
    <text evidence="8">Binds 2 divalent metal cations per subunit. Has a high-affinity and a low affinity metal-binding site. The true nature of the physiological cofactor is under debate. The enzyme is active with cobalt, zinc, manganese or divalent iron ions. Most likely, methionine aminopeptidases function as mononuclear Fe(2+)-metalloproteases under physiological conditions, and the catalytically relevant metal-binding site has been assigned to the histidine-containing high-affinity site.</text>
</comment>
<evidence type="ECO:0000256" key="9">
    <source>
        <dbReference type="RuleBase" id="RU003653"/>
    </source>
</evidence>
<feature type="binding site" evidence="8">
    <location>
        <position position="190"/>
    </location>
    <ligand>
        <name>a divalent metal cation</name>
        <dbReference type="ChEBI" id="CHEBI:60240"/>
        <label>2</label>
        <note>catalytic</note>
    </ligand>
</feature>
<evidence type="ECO:0000256" key="7">
    <source>
        <dbReference type="ARBA" id="ARBA00022801"/>
    </source>
</evidence>
<dbReference type="AlphaFoldDB" id="A0A7C5Q4G5"/>
<comment type="catalytic activity">
    <reaction evidence="1 8 9">
        <text>Release of N-terminal amino acids, preferentially methionine, from peptides and arylamides.</text>
        <dbReference type="EC" id="3.4.11.18"/>
    </reaction>
</comment>
<dbReference type="InterPro" id="IPR000994">
    <property type="entry name" value="Pept_M24"/>
</dbReference>
<reference evidence="11" key="1">
    <citation type="journal article" date="2020" name="mSystems">
        <title>Genome- and Community-Level Interaction Insights into Carbon Utilization and Element Cycling Functions of Hydrothermarchaeota in Hydrothermal Sediment.</title>
        <authorList>
            <person name="Zhou Z."/>
            <person name="Liu Y."/>
            <person name="Xu W."/>
            <person name="Pan J."/>
            <person name="Luo Z.H."/>
            <person name="Li M."/>
        </authorList>
    </citation>
    <scope>NUCLEOTIDE SEQUENCE [LARGE SCALE GENOMIC DNA]</scope>
    <source>
        <strain evidence="11">SpSt-1056</strain>
    </source>
</reference>
<dbReference type="GO" id="GO:0070006">
    <property type="term" value="F:metalloaminopeptidase activity"/>
    <property type="evidence" value="ECO:0007669"/>
    <property type="project" value="UniProtKB-UniRule"/>
</dbReference>
<dbReference type="Gene3D" id="3.90.230.10">
    <property type="entry name" value="Creatinase/methionine aminopeptidase superfamily"/>
    <property type="match status" value="1"/>
</dbReference>
<evidence type="ECO:0000259" key="10">
    <source>
        <dbReference type="Pfam" id="PF00557"/>
    </source>
</evidence>
<dbReference type="SUPFAM" id="SSF55920">
    <property type="entry name" value="Creatinase/aminopeptidase"/>
    <property type="match status" value="1"/>
</dbReference>
<keyword evidence="5 8" id="KW-0645">Protease</keyword>
<feature type="binding site" evidence="8">
    <location>
        <position position="285"/>
    </location>
    <ligand>
        <name>a divalent metal cation</name>
        <dbReference type="ChEBI" id="CHEBI:60240"/>
        <label>2</label>
        <note>catalytic</note>
    </ligand>
</feature>
<keyword evidence="6 8" id="KW-0479">Metal-binding</keyword>
<feature type="binding site" evidence="8">
    <location>
        <position position="285"/>
    </location>
    <ligand>
        <name>a divalent metal cation</name>
        <dbReference type="ChEBI" id="CHEBI:60240"/>
        <label>1</label>
    </ligand>
</feature>
<feature type="binding site" evidence="8">
    <location>
        <position position="86"/>
    </location>
    <ligand>
        <name>a divalent metal cation</name>
        <dbReference type="ChEBI" id="CHEBI:60240"/>
        <label>1</label>
    </ligand>
</feature>
<accession>A0A7C5Q4G5</accession>
<comment type="caution">
    <text evidence="11">The sequence shown here is derived from an EMBL/GenBank/DDBJ whole genome shotgun (WGS) entry which is preliminary data.</text>
</comment>
<dbReference type="InterPro" id="IPR001714">
    <property type="entry name" value="Pept_M24_MAP"/>
</dbReference>
<comment type="function">
    <text evidence="8 9">Removes the N-terminal methionine from nascent proteins. The N-terminal methionine is often cleaved when the second residue in the primary sequence is small and uncharged (Met-Ala-, Cys, Gly, Pro, Ser, Thr, or Val).</text>
</comment>
<dbReference type="NCBIfam" id="TIGR00501">
    <property type="entry name" value="met_pdase_II"/>
    <property type="match status" value="1"/>
</dbReference>
<dbReference type="PANTHER" id="PTHR45777:SF2">
    <property type="entry name" value="METHIONINE AMINOPEPTIDASE 2"/>
    <property type="match status" value="1"/>
</dbReference>
<comment type="cofactor">
    <cofactor evidence="3">
        <name>Fe(2+)</name>
        <dbReference type="ChEBI" id="CHEBI:29033"/>
    </cofactor>
</comment>
<protein>
    <recommendedName>
        <fullName evidence="8 9">Methionine aminopeptidase</fullName>
        <shortName evidence="8">MAP</shortName>
        <shortName evidence="8">MetAP</shortName>
        <ecNumber evidence="8 9">3.4.11.18</ecNumber>
    </recommendedName>
    <alternativeName>
        <fullName evidence="8">Peptidase M</fullName>
    </alternativeName>
</protein>
<evidence type="ECO:0000256" key="1">
    <source>
        <dbReference type="ARBA" id="ARBA00000294"/>
    </source>
</evidence>
<keyword evidence="4 8" id="KW-0031">Aminopeptidase</keyword>
<evidence type="ECO:0000256" key="6">
    <source>
        <dbReference type="ARBA" id="ARBA00022723"/>
    </source>
</evidence>
<comment type="similarity">
    <text evidence="8">Belongs to the peptidase M24A family. Methionine aminopeptidase archaeal type 2 subfamily.</text>
</comment>
<dbReference type="GO" id="GO:0046872">
    <property type="term" value="F:metal ion binding"/>
    <property type="evidence" value="ECO:0007669"/>
    <property type="project" value="UniProtKB-UniRule"/>
</dbReference>
<dbReference type="PRINTS" id="PR00599">
    <property type="entry name" value="MAPEPTIDASE"/>
</dbReference>
<dbReference type="InterPro" id="IPR002468">
    <property type="entry name" value="Pept_M24A_MAP2"/>
</dbReference>